<gene>
    <name evidence="1" type="ORF">FHX44_113705</name>
</gene>
<dbReference type="Proteomes" id="UP000321261">
    <property type="component" value="Unassembled WGS sequence"/>
</dbReference>
<accession>A0A561SSE8</accession>
<name>A0A561SSE8_9PSEU</name>
<organism evidence="1 2">
    <name type="scientific">Pseudonocardia hierapolitana</name>
    <dbReference type="NCBI Taxonomy" id="1128676"/>
    <lineage>
        <taxon>Bacteria</taxon>
        <taxon>Bacillati</taxon>
        <taxon>Actinomycetota</taxon>
        <taxon>Actinomycetes</taxon>
        <taxon>Pseudonocardiales</taxon>
        <taxon>Pseudonocardiaceae</taxon>
        <taxon>Pseudonocardia</taxon>
    </lineage>
</organism>
<sequence length="59" mass="6049">MRFPIRLSHQLRRAADAVTGWIGRPRGAALSPRAAPLTPVPAGAACCGPCSVELPGEAA</sequence>
<protein>
    <submittedName>
        <fullName evidence="1">Uncharacterized protein</fullName>
    </submittedName>
</protein>
<evidence type="ECO:0000313" key="2">
    <source>
        <dbReference type="Proteomes" id="UP000321261"/>
    </source>
</evidence>
<dbReference type="AlphaFoldDB" id="A0A561SSE8"/>
<evidence type="ECO:0000313" key="1">
    <source>
        <dbReference type="EMBL" id="TWF77790.1"/>
    </source>
</evidence>
<keyword evidence="2" id="KW-1185">Reference proteome</keyword>
<reference evidence="1 2" key="1">
    <citation type="submission" date="2019-06" db="EMBL/GenBank/DDBJ databases">
        <title>Sequencing the genomes of 1000 actinobacteria strains.</title>
        <authorList>
            <person name="Klenk H.-P."/>
        </authorList>
    </citation>
    <scope>NUCLEOTIDE SEQUENCE [LARGE SCALE GENOMIC DNA]</scope>
    <source>
        <strain evidence="1 2">DSM 45671</strain>
    </source>
</reference>
<comment type="caution">
    <text evidence="1">The sequence shown here is derived from an EMBL/GenBank/DDBJ whole genome shotgun (WGS) entry which is preliminary data.</text>
</comment>
<dbReference type="EMBL" id="VIWU01000001">
    <property type="protein sequence ID" value="TWF77790.1"/>
    <property type="molecule type" value="Genomic_DNA"/>
</dbReference>
<proteinExistence type="predicted"/>